<dbReference type="SUPFAM" id="SSF57959">
    <property type="entry name" value="Leucine zipper domain"/>
    <property type="match status" value="1"/>
</dbReference>
<dbReference type="InterPro" id="IPR004827">
    <property type="entry name" value="bZIP"/>
</dbReference>
<accession>A0AAX4P4Z9</accession>
<evidence type="ECO:0000256" key="2">
    <source>
        <dbReference type="SAM" id="MobiDB-lite"/>
    </source>
</evidence>
<dbReference type="EMBL" id="CP151503">
    <property type="protein sequence ID" value="WZN60973.1"/>
    <property type="molecule type" value="Genomic_DNA"/>
</dbReference>
<keyword evidence="5" id="KW-1185">Reference proteome</keyword>
<dbReference type="CDD" id="cd14686">
    <property type="entry name" value="bZIP"/>
    <property type="match status" value="1"/>
</dbReference>
<protein>
    <submittedName>
        <fullName evidence="4">BZIP domain-containing protein</fullName>
    </submittedName>
</protein>
<evidence type="ECO:0000313" key="5">
    <source>
        <dbReference type="Proteomes" id="UP001472866"/>
    </source>
</evidence>
<name>A0AAX4P4Z9_9CHLO</name>
<proteinExistence type="predicted"/>
<sequence length="240" mass="25806">MELTPGAGIPIPGGSTSSQGENPPSCKLQELLDAPEFCNLCNEVMSYLNGSDEPQCMNCGPGGSPSQDQHPSGALDHQPLEGDRAVVKVEDLPAHHVGVGCGNAECTATCPDLMTHAADGGPPVVVQHQHETYIEDGVEYKKCTQVRKVSSKKVGNRLAVQRYRQKKKNEFEKLKRDNAELRQRVAELEEIVSLQEGGSLPDQKRVGHAAELKHLREVVRQISGLVGTVATAAAKGKAEE</sequence>
<dbReference type="InterPro" id="IPR046347">
    <property type="entry name" value="bZIP_sf"/>
</dbReference>
<dbReference type="Proteomes" id="UP001472866">
    <property type="component" value="Chromosome 03"/>
</dbReference>
<evidence type="ECO:0000313" key="4">
    <source>
        <dbReference type="EMBL" id="WZN60973.1"/>
    </source>
</evidence>
<dbReference type="Gene3D" id="1.20.5.170">
    <property type="match status" value="1"/>
</dbReference>
<feature type="domain" description="BZIP" evidence="3">
    <location>
        <begin position="152"/>
        <end position="192"/>
    </location>
</feature>
<feature type="region of interest" description="Disordered" evidence="2">
    <location>
        <begin position="58"/>
        <end position="78"/>
    </location>
</feature>
<organism evidence="4 5">
    <name type="scientific">Chloropicon roscoffensis</name>
    <dbReference type="NCBI Taxonomy" id="1461544"/>
    <lineage>
        <taxon>Eukaryota</taxon>
        <taxon>Viridiplantae</taxon>
        <taxon>Chlorophyta</taxon>
        <taxon>Chloropicophyceae</taxon>
        <taxon>Chloropicales</taxon>
        <taxon>Chloropicaceae</taxon>
        <taxon>Chloropicon</taxon>
    </lineage>
</organism>
<dbReference type="GO" id="GO:0003700">
    <property type="term" value="F:DNA-binding transcription factor activity"/>
    <property type="evidence" value="ECO:0007669"/>
    <property type="project" value="InterPro"/>
</dbReference>
<evidence type="ECO:0000256" key="1">
    <source>
        <dbReference type="SAM" id="Coils"/>
    </source>
</evidence>
<dbReference type="Pfam" id="PF07716">
    <property type="entry name" value="bZIP_2"/>
    <property type="match status" value="1"/>
</dbReference>
<feature type="region of interest" description="Disordered" evidence="2">
    <location>
        <begin position="1"/>
        <end position="26"/>
    </location>
</feature>
<keyword evidence="1" id="KW-0175">Coiled coil</keyword>
<gene>
    <name evidence="4" type="ORF">HKI87_03g25070</name>
</gene>
<feature type="coiled-coil region" evidence="1">
    <location>
        <begin position="160"/>
        <end position="191"/>
    </location>
</feature>
<reference evidence="4 5" key="1">
    <citation type="submission" date="2024-03" db="EMBL/GenBank/DDBJ databases">
        <title>Complete genome sequence of the green alga Chloropicon roscoffensis RCC1871.</title>
        <authorList>
            <person name="Lemieux C."/>
            <person name="Pombert J.-F."/>
            <person name="Otis C."/>
            <person name="Turmel M."/>
        </authorList>
    </citation>
    <scope>NUCLEOTIDE SEQUENCE [LARGE SCALE GENOMIC DNA]</scope>
    <source>
        <strain evidence="4 5">RCC1871</strain>
    </source>
</reference>
<dbReference type="AlphaFoldDB" id="A0AAX4P4Z9"/>
<evidence type="ECO:0000259" key="3">
    <source>
        <dbReference type="Pfam" id="PF07716"/>
    </source>
</evidence>